<sequence>MKKLLLAAAVATLSVNAVQAAPTLYGKLNVSINQVDNKNFDGKSDVTEVNSNSSRIGVKGEEKLTDKLSAVYLAEWAISTDGSGSDTDLSARNRFIGLKTEGVGTLKVGKYDSYFKTAAGGNQDIFNDDTRLDITNIMYGENRLDNVIGFELDPKLLAGLTFNIMAQTGESTSDSKPGETGKDSKNDSFDSVSTSLGYENKDIGLAIAAAGDFGIKGKYAAYGLKDVYTDAYRVTGSYDIAKSGFVVGALWQHAEPTDDLTAYKTSKTTRVDGVDKTTDTYTNYKGLEEEAYAVTAAYKIPNTKLKVKAEYASAETQVSGKQDRKIDLYGLGLDYQINKQARFYGIVAQQKRDWIKEDDKQTVVGTGIEYNF</sequence>
<comment type="caution">
    <text evidence="14">The sequence shown here is derived from an EMBL/GenBank/DDBJ whole genome shotgun (WGS) entry which is preliminary data.</text>
</comment>
<evidence type="ECO:0000256" key="4">
    <source>
        <dbReference type="ARBA" id="ARBA00022452"/>
    </source>
</evidence>
<evidence type="ECO:0000256" key="1">
    <source>
        <dbReference type="ARBA" id="ARBA00004571"/>
    </source>
</evidence>
<organism evidence="14 15">
    <name type="scientific">Acinetobacter pittii</name>
    <name type="common">Acinetobacter genomosp. 3</name>
    <dbReference type="NCBI Taxonomy" id="48296"/>
    <lineage>
        <taxon>Bacteria</taxon>
        <taxon>Pseudomonadati</taxon>
        <taxon>Pseudomonadota</taxon>
        <taxon>Gammaproteobacteria</taxon>
        <taxon>Moraxellales</taxon>
        <taxon>Moraxellaceae</taxon>
        <taxon>Acinetobacter</taxon>
        <taxon>Acinetobacter calcoaceticus/baumannii complex</taxon>
    </lineage>
</organism>
<dbReference type="Proteomes" id="UP000271320">
    <property type="component" value="Unassembled WGS sequence"/>
</dbReference>
<comment type="subunit">
    <text evidence="2">Homotrimer.</text>
</comment>
<feature type="region of interest" description="Disordered" evidence="11">
    <location>
        <begin position="169"/>
        <end position="190"/>
    </location>
</feature>
<feature type="chain" id="PRO_5015044063" evidence="12">
    <location>
        <begin position="21"/>
        <end position="372"/>
    </location>
</feature>
<evidence type="ECO:0000256" key="3">
    <source>
        <dbReference type="ARBA" id="ARBA00022448"/>
    </source>
</evidence>
<dbReference type="SUPFAM" id="SSF56935">
    <property type="entry name" value="Porins"/>
    <property type="match status" value="1"/>
</dbReference>
<keyword evidence="7" id="KW-0406">Ion transport</keyword>
<protein>
    <submittedName>
        <fullName evidence="14">Porin</fullName>
    </submittedName>
</protein>
<evidence type="ECO:0000256" key="12">
    <source>
        <dbReference type="SAM" id="SignalP"/>
    </source>
</evidence>
<evidence type="ECO:0000256" key="9">
    <source>
        <dbReference type="ARBA" id="ARBA00023136"/>
    </source>
</evidence>
<evidence type="ECO:0000256" key="8">
    <source>
        <dbReference type="ARBA" id="ARBA00023114"/>
    </source>
</evidence>
<dbReference type="InterPro" id="IPR050298">
    <property type="entry name" value="Gram-neg_bact_OMP"/>
</dbReference>
<name>A0A0Q1T4N5_ACIPI</name>
<keyword evidence="8" id="KW-0626">Porin</keyword>
<evidence type="ECO:0000259" key="13">
    <source>
        <dbReference type="Pfam" id="PF13609"/>
    </source>
</evidence>
<evidence type="ECO:0000256" key="7">
    <source>
        <dbReference type="ARBA" id="ARBA00023065"/>
    </source>
</evidence>
<reference evidence="14 15" key="1">
    <citation type="submission" date="2018-10" db="EMBL/GenBank/DDBJ databases">
        <title>GWAS and RNA-Seq identify cryptic mechanisms of antimicrobial resistance in Acinetobacter baumannii.</title>
        <authorList>
            <person name="Sahl J.W."/>
        </authorList>
    </citation>
    <scope>NUCLEOTIDE SEQUENCE [LARGE SCALE GENOMIC DNA]</scope>
    <source>
        <strain evidence="14 15">TG41884</strain>
    </source>
</reference>
<evidence type="ECO:0000256" key="11">
    <source>
        <dbReference type="SAM" id="MobiDB-lite"/>
    </source>
</evidence>
<evidence type="ECO:0000256" key="10">
    <source>
        <dbReference type="ARBA" id="ARBA00023237"/>
    </source>
</evidence>
<evidence type="ECO:0000256" key="5">
    <source>
        <dbReference type="ARBA" id="ARBA00022692"/>
    </source>
</evidence>
<dbReference type="GO" id="GO:0046930">
    <property type="term" value="C:pore complex"/>
    <property type="evidence" value="ECO:0007669"/>
    <property type="project" value="UniProtKB-KW"/>
</dbReference>
<dbReference type="AlphaFoldDB" id="A0A0Q1T4N5"/>
<feature type="signal peptide" evidence="12">
    <location>
        <begin position="1"/>
        <end position="20"/>
    </location>
</feature>
<evidence type="ECO:0000256" key="2">
    <source>
        <dbReference type="ARBA" id="ARBA00011233"/>
    </source>
</evidence>
<feature type="domain" description="Porin" evidence="13">
    <location>
        <begin position="7"/>
        <end position="352"/>
    </location>
</feature>
<dbReference type="RefSeq" id="WP_017386885.1">
    <property type="nucleotide sequence ID" value="NZ_BBTQ01000008.1"/>
</dbReference>
<evidence type="ECO:0000313" key="15">
    <source>
        <dbReference type="Proteomes" id="UP000271320"/>
    </source>
</evidence>
<proteinExistence type="predicted"/>
<accession>A0A0Q1T4N5</accession>
<dbReference type="GO" id="GO:0015288">
    <property type="term" value="F:porin activity"/>
    <property type="evidence" value="ECO:0007669"/>
    <property type="project" value="UniProtKB-KW"/>
</dbReference>
<dbReference type="PANTHER" id="PTHR34501:SF9">
    <property type="entry name" value="MAJOR OUTER MEMBRANE PROTEIN P.IA"/>
    <property type="match status" value="1"/>
</dbReference>
<keyword evidence="10" id="KW-0998">Cell outer membrane</keyword>
<feature type="compositionally biased region" description="Basic and acidic residues" evidence="11">
    <location>
        <begin position="176"/>
        <end position="188"/>
    </location>
</feature>
<gene>
    <name evidence="14" type="ORF">EA752_03360</name>
</gene>
<dbReference type="GO" id="GO:0009279">
    <property type="term" value="C:cell outer membrane"/>
    <property type="evidence" value="ECO:0007669"/>
    <property type="project" value="UniProtKB-SubCell"/>
</dbReference>
<keyword evidence="6 12" id="KW-0732">Signal</keyword>
<dbReference type="Pfam" id="PF13609">
    <property type="entry name" value="Porin_4"/>
    <property type="match status" value="1"/>
</dbReference>
<comment type="subcellular location">
    <subcellularLocation>
        <location evidence="1">Cell outer membrane</location>
        <topology evidence="1">Multi-pass membrane protein</topology>
    </subcellularLocation>
</comment>
<dbReference type="InterPro" id="IPR033900">
    <property type="entry name" value="Gram_neg_porin_domain"/>
</dbReference>
<keyword evidence="9" id="KW-0472">Membrane</keyword>
<dbReference type="GO" id="GO:0006811">
    <property type="term" value="P:monoatomic ion transport"/>
    <property type="evidence" value="ECO:0007669"/>
    <property type="project" value="UniProtKB-KW"/>
</dbReference>
<evidence type="ECO:0000256" key="6">
    <source>
        <dbReference type="ARBA" id="ARBA00022729"/>
    </source>
</evidence>
<keyword evidence="3" id="KW-0813">Transport</keyword>
<dbReference type="Gene3D" id="2.40.160.10">
    <property type="entry name" value="Porin"/>
    <property type="match status" value="1"/>
</dbReference>
<keyword evidence="5" id="KW-0812">Transmembrane</keyword>
<dbReference type="PANTHER" id="PTHR34501">
    <property type="entry name" value="PROTEIN YDDL-RELATED"/>
    <property type="match status" value="1"/>
</dbReference>
<dbReference type="CDD" id="cd00342">
    <property type="entry name" value="gram_neg_porins"/>
    <property type="match status" value="1"/>
</dbReference>
<dbReference type="InterPro" id="IPR023614">
    <property type="entry name" value="Porin_dom_sf"/>
</dbReference>
<dbReference type="EMBL" id="RFEW01000002">
    <property type="protein sequence ID" value="RSO62509.1"/>
    <property type="molecule type" value="Genomic_DNA"/>
</dbReference>
<keyword evidence="4" id="KW-1134">Transmembrane beta strand</keyword>
<evidence type="ECO:0000313" key="14">
    <source>
        <dbReference type="EMBL" id="RSO62509.1"/>
    </source>
</evidence>